<evidence type="ECO:0000313" key="2">
    <source>
        <dbReference type="Proteomes" id="UP001634394"/>
    </source>
</evidence>
<comment type="caution">
    <text evidence="1">The sequence shown here is derived from an EMBL/GenBank/DDBJ whole genome shotgun (WGS) entry which is preliminary data.</text>
</comment>
<gene>
    <name evidence="1" type="ORF">ACJMK2_040905</name>
</gene>
<proteinExistence type="predicted"/>
<dbReference type="PANTHER" id="PTHR47526">
    <property type="entry name" value="ATP-DEPENDENT DNA HELICASE"/>
    <property type="match status" value="1"/>
</dbReference>
<keyword evidence="2" id="KW-1185">Reference proteome</keyword>
<dbReference type="InterPro" id="IPR011335">
    <property type="entry name" value="Restrct_endonuc-II-like"/>
</dbReference>
<dbReference type="CDD" id="cd22343">
    <property type="entry name" value="PDDEXK_lambda_exonuclease-like"/>
    <property type="match status" value="1"/>
</dbReference>
<dbReference type="Proteomes" id="UP001634394">
    <property type="component" value="Unassembled WGS sequence"/>
</dbReference>
<protein>
    <recommendedName>
        <fullName evidence="3">Polyprotein</fullName>
    </recommendedName>
</protein>
<dbReference type="InterPro" id="IPR011604">
    <property type="entry name" value="PDDEXK-like_dom_sf"/>
</dbReference>
<sequence>YCSNFYISINKTQVDVAQKETHLQNNCNIWHHVQEGKITFTTLHSVCHTNPEAPSISLLKSLTSASISGQTHHMEDNTQKTKMRYAIWDMVTYVCCGKGCIEIKCPNSAEDNVMSCRTHPYYSQVQCHLHMPGSEYCEFIVWTKSDMFIESIEPNTAFWNSVLSKANMCLAVCSTVRTGCKIFHKCKKKDDLKPHISITRSYQVESVTNYQSSEEELWCSCRKPGYGRMIACDDK</sequence>
<organism evidence="1 2">
    <name type="scientific">Sinanodonta woodiana</name>
    <name type="common">Chinese pond mussel</name>
    <name type="synonym">Anodonta woodiana</name>
    <dbReference type="NCBI Taxonomy" id="1069815"/>
    <lineage>
        <taxon>Eukaryota</taxon>
        <taxon>Metazoa</taxon>
        <taxon>Spiralia</taxon>
        <taxon>Lophotrochozoa</taxon>
        <taxon>Mollusca</taxon>
        <taxon>Bivalvia</taxon>
        <taxon>Autobranchia</taxon>
        <taxon>Heteroconchia</taxon>
        <taxon>Palaeoheterodonta</taxon>
        <taxon>Unionida</taxon>
        <taxon>Unionoidea</taxon>
        <taxon>Unionidae</taxon>
        <taxon>Unioninae</taxon>
        <taxon>Sinanodonta</taxon>
    </lineage>
</organism>
<name>A0ABD3W4A1_SINWO</name>
<feature type="non-terminal residue" evidence="1">
    <location>
        <position position="1"/>
    </location>
</feature>
<feature type="non-terminal residue" evidence="1">
    <location>
        <position position="235"/>
    </location>
</feature>
<reference evidence="1 2" key="1">
    <citation type="submission" date="2024-11" db="EMBL/GenBank/DDBJ databases">
        <title>Chromosome-level genome assembly of the freshwater bivalve Anodonta woodiana.</title>
        <authorList>
            <person name="Chen X."/>
        </authorList>
    </citation>
    <scope>NUCLEOTIDE SEQUENCE [LARGE SCALE GENOMIC DNA]</scope>
    <source>
        <strain evidence="1">MN2024</strain>
        <tissue evidence="1">Gills</tissue>
    </source>
</reference>
<dbReference type="AlphaFoldDB" id="A0ABD3W4A1"/>
<dbReference type="Gene3D" id="3.90.320.10">
    <property type="match status" value="1"/>
</dbReference>
<accession>A0ABD3W4A1</accession>
<dbReference type="PANTHER" id="PTHR47526:SF3">
    <property type="entry name" value="PHD-TYPE DOMAIN-CONTAINING PROTEIN"/>
    <property type="match status" value="1"/>
</dbReference>
<dbReference type="SUPFAM" id="SSF52980">
    <property type="entry name" value="Restriction endonuclease-like"/>
    <property type="match status" value="1"/>
</dbReference>
<dbReference type="EMBL" id="JBJQND010000008">
    <property type="protein sequence ID" value="KAL3868068.1"/>
    <property type="molecule type" value="Genomic_DNA"/>
</dbReference>
<evidence type="ECO:0008006" key="3">
    <source>
        <dbReference type="Google" id="ProtNLM"/>
    </source>
</evidence>
<evidence type="ECO:0000313" key="1">
    <source>
        <dbReference type="EMBL" id="KAL3868068.1"/>
    </source>
</evidence>
<dbReference type="GO" id="GO:0006281">
    <property type="term" value="P:DNA repair"/>
    <property type="evidence" value="ECO:0007669"/>
    <property type="project" value="UniProtKB-ARBA"/>
</dbReference>